<evidence type="ECO:0000313" key="1">
    <source>
        <dbReference type="EMBL" id="MDN3563070.1"/>
    </source>
</evidence>
<protein>
    <submittedName>
        <fullName evidence="1">Uncharacterized protein</fullName>
    </submittedName>
</protein>
<reference evidence="2" key="1">
    <citation type="journal article" date="2019" name="Int. J. Syst. Evol. Microbiol.">
        <title>The Global Catalogue of Microorganisms (GCM) 10K type strain sequencing project: providing services to taxonomists for standard genome sequencing and annotation.</title>
        <authorList>
            <consortium name="The Broad Institute Genomics Platform"/>
            <consortium name="The Broad Institute Genome Sequencing Center for Infectious Disease"/>
            <person name="Wu L."/>
            <person name="Ma J."/>
        </authorList>
    </citation>
    <scope>NUCLEOTIDE SEQUENCE [LARGE SCALE GENOMIC DNA]</scope>
    <source>
        <strain evidence="2">CECT 7131</strain>
    </source>
</reference>
<name>A0ABT8A021_9PROT</name>
<dbReference type="RefSeq" id="WP_290314805.1">
    <property type="nucleotide sequence ID" value="NZ_JAUFPN010000013.1"/>
</dbReference>
<organism evidence="1 2">
    <name type="scientific">Paeniroseomonas aquatica</name>
    <dbReference type="NCBI Taxonomy" id="373043"/>
    <lineage>
        <taxon>Bacteria</taxon>
        <taxon>Pseudomonadati</taxon>
        <taxon>Pseudomonadota</taxon>
        <taxon>Alphaproteobacteria</taxon>
        <taxon>Acetobacterales</taxon>
        <taxon>Acetobacteraceae</taxon>
        <taxon>Paeniroseomonas</taxon>
    </lineage>
</organism>
<accession>A0ABT8A021</accession>
<dbReference type="Proteomes" id="UP001529369">
    <property type="component" value="Unassembled WGS sequence"/>
</dbReference>
<sequence length="63" mass="7258">MDNTQAWIISILFTLVSGAAEGQQKKVMTETKHLANGWQGKWLWVARSRAQLWPLMPIMTHFC</sequence>
<gene>
    <name evidence="1" type="ORF">QWZ14_01590</name>
</gene>
<proteinExistence type="predicted"/>
<dbReference type="EMBL" id="JAUFPN010000013">
    <property type="protein sequence ID" value="MDN3563070.1"/>
    <property type="molecule type" value="Genomic_DNA"/>
</dbReference>
<comment type="caution">
    <text evidence="1">The sequence shown here is derived from an EMBL/GenBank/DDBJ whole genome shotgun (WGS) entry which is preliminary data.</text>
</comment>
<keyword evidence="2" id="KW-1185">Reference proteome</keyword>
<evidence type="ECO:0000313" key="2">
    <source>
        <dbReference type="Proteomes" id="UP001529369"/>
    </source>
</evidence>